<keyword evidence="3 6" id="KW-0812">Transmembrane</keyword>
<name>A0A1C0YZN9_9BACL</name>
<feature type="transmembrane region" description="Helical" evidence="6">
    <location>
        <begin position="251"/>
        <end position="276"/>
    </location>
</feature>
<sequence length="425" mass="45752">MAIVAILLGTFIVPINSTMVSVGLQSVATSMNMSMSSITWVVTIYLIVMTVAQPLAGKIGDLYGNRRIFLVGIVLFLVASIVCMLASNFITLLIGRAVQAFGGALITPNATAMLRYITPKEKLVQTFGIFGFSMSLGAAIGPLLGALLIEQWSWHATFAVNVPILVVAFMAAMRYVPHVEVQKQAKLDLIGSSLFAITLSSIVLIVTQQNYTNVVLWLIVIVGAIAFVRYEQRIEAPLIDFQLFRKRNFRAANMSILLNNGVMYGTLLLMPTLLVIDERFTLTQIGAALFTFSVAISIFSWIGGKFEGSIGRKRTITLAFIITALAMCSYFLLITNSSLLVLHVILFVAGIGLGIGVPSMQAASLSDVDKSASGVASGIYSTFRYIGSTIASVLISLQLGASIMMSVLVIFAVVGIVVSAQFEEM</sequence>
<evidence type="ECO:0000259" key="7">
    <source>
        <dbReference type="PROSITE" id="PS50850"/>
    </source>
</evidence>
<keyword evidence="4 6" id="KW-1133">Transmembrane helix</keyword>
<dbReference type="PRINTS" id="PR01036">
    <property type="entry name" value="TCRTETB"/>
</dbReference>
<comment type="caution">
    <text evidence="8">The sequence shown here is derived from an EMBL/GenBank/DDBJ whole genome shotgun (WGS) entry which is preliminary data.</text>
</comment>
<dbReference type="Gene3D" id="1.20.1720.10">
    <property type="entry name" value="Multidrug resistance protein D"/>
    <property type="match status" value="1"/>
</dbReference>
<evidence type="ECO:0000256" key="2">
    <source>
        <dbReference type="ARBA" id="ARBA00022448"/>
    </source>
</evidence>
<evidence type="ECO:0000256" key="1">
    <source>
        <dbReference type="ARBA" id="ARBA00004651"/>
    </source>
</evidence>
<dbReference type="GO" id="GO:0005886">
    <property type="term" value="C:plasma membrane"/>
    <property type="evidence" value="ECO:0007669"/>
    <property type="project" value="UniProtKB-SubCell"/>
</dbReference>
<reference evidence="8 9" key="1">
    <citation type="submission" date="2016-07" db="EMBL/GenBank/DDBJ databases">
        <title>Caryophanon latum genome sequencing.</title>
        <authorList>
            <person name="Verma A."/>
            <person name="Pal Y."/>
            <person name="Krishnamurthi S."/>
        </authorList>
    </citation>
    <scope>NUCLEOTIDE SEQUENCE [LARGE SCALE GENOMIC DNA]</scope>
    <source>
        <strain evidence="8 9">DSM 14151</strain>
    </source>
</reference>
<dbReference type="AlphaFoldDB" id="A0A1C0YZN9"/>
<feature type="transmembrane region" description="Helical" evidence="6">
    <location>
        <begin position="214"/>
        <end position="230"/>
    </location>
</feature>
<comment type="subcellular location">
    <subcellularLocation>
        <location evidence="1">Cell membrane</location>
        <topology evidence="1">Multi-pass membrane protein</topology>
    </subcellularLocation>
</comment>
<dbReference type="SUPFAM" id="SSF103473">
    <property type="entry name" value="MFS general substrate transporter"/>
    <property type="match status" value="1"/>
</dbReference>
<dbReference type="PROSITE" id="PS50850">
    <property type="entry name" value="MFS"/>
    <property type="match status" value="1"/>
</dbReference>
<feature type="transmembrane region" description="Helical" evidence="6">
    <location>
        <begin position="35"/>
        <end position="56"/>
    </location>
</feature>
<evidence type="ECO:0000313" key="9">
    <source>
        <dbReference type="Proteomes" id="UP000093482"/>
    </source>
</evidence>
<feature type="transmembrane region" description="Helical" evidence="6">
    <location>
        <begin position="155"/>
        <end position="177"/>
    </location>
</feature>
<dbReference type="GO" id="GO:0022857">
    <property type="term" value="F:transmembrane transporter activity"/>
    <property type="evidence" value="ECO:0007669"/>
    <property type="project" value="InterPro"/>
</dbReference>
<dbReference type="Gene3D" id="1.20.1250.20">
    <property type="entry name" value="MFS general substrate transporter like domains"/>
    <property type="match status" value="1"/>
</dbReference>
<dbReference type="Proteomes" id="UP000093482">
    <property type="component" value="Unassembled WGS sequence"/>
</dbReference>
<dbReference type="PANTHER" id="PTHR42718:SF9">
    <property type="entry name" value="MAJOR FACILITATOR SUPERFAMILY MULTIDRUG TRANSPORTER MFSC"/>
    <property type="match status" value="1"/>
</dbReference>
<feature type="transmembrane region" description="Helical" evidence="6">
    <location>
        <begin position="129"/>
        <end position="149"/>
    </location>
</feature>
<feature type="transmembrane region" description="Helical" evidence="6">
    <location>
        <begin position="68"/>
        <end position="94"/>
    </location>
</feature>
<gene>
    <name evidence="8" type="ORF">A6K76_06435</name>
</gene>
<feature type="transmembrane region" description="Helical" evidence="6">
    <location>
        <begin position="339"/>
        <end position="357"/>
    </location>
</feature>
<evidence type="ECO:0000256" key="5">
    <source>
        <dbReference type="ARBA" id="ARBA00023136"/>
    </source>
</evidence>
<feature type="transmembrane region" description="Helical" evidence="6">
    <location>
        <begin position="100"/>
        <end position="117"/>
    </location>
</feature>
<keyword evidence="5 6" id="KW-0472">Membrane</keyword>
<evidence type="ECO:0000313" key="8">
    <source>
        <dbReference type="EMBL" id="OCS92595.1"/>
    </source>
</evidence>
<accession>A0A1C0YZN9</accession>
<evidence type="ECO:0000256" key="4">
    <source>
        <dbReference type="ARBA" id="ARBA00022989"/>
    </source>
</evidence>
<keyword evidence="2" id="KW-0813">Transport</keyword>
<keyword evidence="9" id="KW-1185">Reference proteome</keyword>
<organism evidence="8 9">
    <name type="scientific">Caryophanon latum</name>
    <dbReference type="NCBI Taxonomy" id="33977"/>
    <lineage>
        <taxon>Bacteria</taxon>
        <taxon>Bacillati</taxon>
        <taxon>Bacillota</taxon>
        <taxon>Bacilli</taxon>
        <taxon>Bacillales</taxon>
        <taxon>Caryophanaceae</taxon>
        <taxon>Caryophanon</taxon>
    </lineage>
</organism>
<dbReference type="InterPro" id="IPR020846">
    <property type="entry name" value="MFS_dom"/>
</dbReference>
<feature type="transmembrane region" description="Helical" evidence="6">
    <location>
        <begin position="403"/>
        <end position="422"/>
    </location>
</feature>
<feature type="transmembrane region" description="Helical" evidence="6">
    <location>
        <begin position="282"/>
        <end position="303"/>
    </location>
</feature>
<dbReference type="PANTHER" id="PTHR42718">
    <property type="entry name" value="MAJOR FACILITATOR SUPERFAMILY MULTIDRUG TRANSPORTER MFSC"/>
    <property type="match status" value="1"/>
</dbReference>
<evidence type="ECO:0000256" key="3">
    <source>
        <dbReference type="ARBA" id="ARBA00022692"/>
    </source>
</evidence>
<dbReference type="Pfam" id="PF07690">
    <property type="entry name" value="MFS_1"/>
    <property type="match status" value="1"/>
</dbReference>
<evidence type="ECO:0000256" key="6">
    <source>
        <dbReference type="SAM" id="Phobius"/>
    </source>
</evidence>
<feature type="transmembrane region" description="Helical" evidence="6">
    <location>
        <begin position="378"/>
        <end position="397"/>
    </location>
</feature>
<dbReference type="InterPro" id="IPR011701">
    <property type="entry name" value="MFS"/>
</dbReference>
<proteinExistence type="predicted"/>
<dbReference type="EMBL" id="MATO01000015">
    <property type="protein sequence ID" value="OCS92595.1"/>
    <property type="molecule type" value="Genomic_DNA"/>
</dbReference>
<dbReference type="InterPro" id="IPR036259">
    <property type="entry name" value="MFS_trans_sf"/>
</dbReference>
<dbReference type="CDD" id="cd17321">
    <property type="entry name" value="MFS_MMR_MDR_like"/>
    <property type="match status" value="1"/>
</dbReference>
<feature type="transmembrane region" description="Helical" evidence="6">
    <location>
        <begin position="189"/>
        <end position="208"/>
    </location>
</feature>
<feature type="transmembrane region" description="Helical" evidence="6">
    <location>
        <begin position="315"/>
        <end position="333"/>
    </location>
</feature>
<protein>
    <recommendedName>
        <fullName evidence="7">Major facilitator superfamily (MFS) profile domain-containing protein</fullName>
    </recommendedName>
</protein>
<feature type="domain" description="Major facilitator superfamily (MFS) profile" evidence="7">
    <location>
        <begin position="2"/>
        <end position="425"/>
    </location>
</feature>